<evidence type="ECO:0000256" key="10">
    <source>
        <dbReference type="SAM" id="MobiDB-lite"/>
    </source>
</evidence>
<keyword evidence="5 9" id="KW-0653">Protein transport</keyword>
<proteinExistence type="inferred from homology"/>
<dbReference type="GO" id="GO:0005886">
    <property type="term" value="C:plasma membrane"/>
    <property type="evidence" value="ECO:0007669"/>
    <property type="project" value="UniProtKB-SubCell"/>
</dbReference>
<evidence type="ECO:0000256" key="7">
    <source>
        <dbReference type="ARBA" id="ARBA00023010"/>
    </source>
</evidence>
<evidence type="ECO:0000256" key="6">
    <source>
        <dbReference type="ARBA" id="ARBA00022989"/>
    </source>
</evidence>
<organism evidence="11 12">
    <name type="scientific">Rhizomicrobium palustre</name>
    <dbReference type="NCBI Taxonomy" id="189966"/>
    <lineage>
        <taxon>Bacteria</taxon>
        <taxon>Pseudomonadati</taxon>
        <taxon>Pseudomonadota</taxon>
        <taxon>Alphaproteobacteria</taxon>
        <taxon>Micropepsales</taxon>
        <taxon>Micropepsaceae</taxon>
        <taxon>Rhizomicrobium</taxon>
    </lineage>
</organism>
<dbReference type="RefSeq" id="WP_167084743.1">
    <property type="nucleotide sequence ID" value="NZ_BAAADC010000001.1"/>
</dbReference>
<feature type="transmembrane region" description="Helical" evidence="9">
    <location>
        <begin position="48"/>
        <end position="68"/>
    </location>
</feature>
<keyword evidence="4 9" id="KW-0812">Transmembrane</keyword>
<comment type="similarity">
    <text evidence="9">Belongs to the SecE/SEC61-gamma family.</text>
</comment>
<evidence type="ECO:0000256" key="8">
    <source>
        <dbReference type="ARBA" id="ARBA00023136"/>
    </source>
</evidence>
<keyword evidence="7 9" id="KW-0811">Translocation</keyword>
<dbReference type="GO" id="GO:0043952">
    <property type="term" value="P:protein transport by the Sec complex"/>
    <property type="evidence" value="ECO:0007669"/>
    <property type="project" value="UniProtKB-UniRule"/>
</dbReference>
<evidence type="ECO:0000256" key="2">
    <source>
        <dbReference type="ARBA" id="ARBA00022448"/>
    </source>
</evidence>
<dbReference type="InterPro" id="IPR038379">
    <property type="entry name" value="SecE_sf"/>
</dbReference>
<accession>A0A846N2Y0</accession>
<dbReference type="InterPro" id="IPR001901">
    <property type="entry name" value="Translocase_SecE/Sec61-g"/>
</dbReference>
<keyword evidence="2 9" id="KW-0813">Transport</keyword>
<keyword evidence="3 9" id="KW-1003">Cell membrane</keyword>
<comment type="subunit">
    <text evidence="9">Component of the Sec protein translocase complex. Heterotrimer consisting of SecY, SecE and SecG subunits. The heterotrimers can form oligomers, although 1 heterotrimer is thought to be able to translocate proteins. Interacts with the ribosome. Interacts with SecDF, and other proteins may be involved. Interacts with SecA.</text>
</comment>
<keyword evidence="6 9" id="KW-1133">Transmembrane helix</keyword>
<reference evidence="11 12" key="1">
    <citation type="submission" date="2020-03" db="EMBL/GenBank/DDBJ databases">
        <title>Genomic Encyclopedia of Type Strains, Phase IV (KMG-IV): sequencing the most valuable type-strain genomes for metagenomic binning, comparative biology and taxonomic classification.</title>
        <authorList>
            <person name="Goeker M."/>
        </authorList>
    </citation>
    <scope>NUCLEOTIDE SEQUENCE [LARGE SCALE GENOMIC DNA]</scope>
    <source>
        <strain evidence="11 12">DSM 19867</strain>
    </source>
</reference>
<comment type="caution">
    <text evidence="11">The sequence shown here is derived from an EMBL/GenBank/DDBJ whole genome shotgun (WGS) entry which is preliminary data.</text>
</comment>
<dbReference type="GO" id="GO:0006605">
    <property type="term" value="P:protein targeting"/>
    <property type="evidence" value="ECO:0007669"/>
    <property type="project" value="UniProtKB-UniRule"/>
</dbReference>
<evidence type="ECO:0000256" key="9">
    <source>
        <dbReference type="HAMAP-Rule" id="MF_00422"/>
    </source>
</evidence>
<feature type="compositionally biased region" description="Basic and acidic residues" evidence="10">
    <location>
        <begin position="1"/>
        <end position="10"/>
    </location>
</feature>
<feature type="region of interest" description="Disordered" evidence="10">
    <location>
        <begin position="1"/>
        <end position="21"/>
    </location>
</feature>
<evidence type="ECO:0000256" key="4">
    <source>
        <dbReference type="ARBA" id="ARBA00022692"/>
    </source>
</evidence>
<dbReference type="GO" id="GO:0008320">
    <property type="term" value="F:protein transmembrane transporter activity"/>
    <property type="evidence" value="ECO:0007669"/>
    <property type="project" value="UniProtKB-UniRule"/>
</dbReference>
<evidence type="ECO:0000313" key="11">
    <source>
        <dbReference type="EMBL" id="NIK90308.1"/>
    </source>
</evidence>
<dbReference type="Proteomes" id="UP000570514">
    <property type="component" value="Unassembled WGS sequence"/>
</dbReference>
<evidence type="ECO:0000256" key="5">
    <source>
        <dbReference type="ARBA" id="ARBA00022927"/>
    </source>
</evidence>
<dbReference type="NCBIfam" id="TIGR00964">
    <property type="entry name" value="secE_bact"/>
    <property type="match status" value="1"/>
</dbReference>
<name>A0A846N2Y0_9PROT</name>
<evidence type="ECO:0000256" key="3">
    <source>
        <dbReference type="ARBA" id="ARBA00022475"/>
    </source>
</evidence>
<evidence type="ECO:0000256" key="1">
    <source>
        <dbReference type="ARBA" id="ARBA00004370"/>
    </source>
</evidence>
<dbReference type="GO" id="GO:0065002">
    <property type="term" value="P:intracellular protein transmembrane transport"/>
    <property type="evidence" value="ECO:0007669"/>
    <property type="project" value="UniProtKB-UniRule"/>
</dbReference>
<dbReference type="Pfam" id="PF00584">
    <property type="entry name" value="SecE"/>
    <property type="match status" value="1"/>
</dbReference>
<gene>
    <name evidence="9" type="primary">secE</name>
    <name evidence="11" type="ORF">FHS83_003626</name>
</gene>
<dbReference type="InterPro" id="IPR005807">
    <property type="entry name" value="SecE_bac"/>
</dbReference>
<protein>
    <recommendedName>
        <fullName evidence="9">Protein translocase subunit SecE</fullName>
    </recommendedName>
</protein>
<dbReference type="PANTHER" id="PTHR33910:SF1">
    <property type="entry name" value="PROTEIN TRANSLOCASE SUBUNIT SECE"/>
    <property type="match status" value="1"/>
</dbReference>
<dbReference type="AlphaFoldDB" id="A0A846N2Y0"/>
<dbReference type="HAMAP" id="MF_00422">
    <property type="entry name" value="SecE"/>
    <property type="match status" value="1"/>
</dbReference>
<evidence type="ECO:0000313" key="12">
    <source>
        <dbReference type="Proteomes" id="UP000570514"/>
    </source>
</evidence>
<sequence length="84" mass="9360">MAEATKKTTEEGGSLPAPARRRGGLVSFYSETVREMKKVTWPTWKETYLTTIMVFIMVALTVVFFFVVDTVLAWGERLLIGAAG</sequence>
<dbReference type="PANTHER" id="PTHR33910">
    <property type="entry name" value="PROTEIN TRANSLOCASE SUBUNIT SECE"/>
    <property type="match status" value="1"/>
</dbReference>
<keyword evidence="12" id="KW-1185">Reference proteome</keyword>
<keyword evidence="8 9" id="KW-0472">Membrane</keyword>
<dbReference type="EMBL" id="JAASRM010000001">
    <property type="protein sequence ID" value="NIK90308.1"/>
    <property type="molecule type" value="Genomic_DNA"/>
</dbReference>
<dbReference type="GO" id="GO:0009306">
    <property type="term" value="P:protein secretion"/>
    <property type="evidence" value="ECO:0007669"/>
    <property type="project" value="UniProtKB-UniRule"/>
</dbReference>
<dbReference type="Gene3D" id="1.20.5.1030">
    <property type="entry name" value="Preprotein translocase secy subunit"/>
    <property type="match status" value="1"/>
</dbReference>
<comment type="subcellular location">
    <subcellularLocation>
        <location evidence="9">Cell membrane</location>
        <topology evidence="9">Single-pass membrane protein</topology>
    </subcellularLocation>
    <subcellularLocation>
        <location evidence="1">Membrane</location>
    </subcellularLocation>
</comment>
<comment type="function">
    <text evidence="9">Essential subunit of the Sec protein translocation channel SecYEG. Clamps together the 2 halves of SecY. May contact the channel plug during translocation.</text>
</comment>